<reference evidence="1 3" key="2">
    <citation type="submission" date="2020-03" db="EMBL/GenBank/DDBJ databases">
        <title>Genomic Encyclopedia of Type Strains, Phase IV (KMG-IV): sequencing the most valuable type-strain genomes for metagenomic binning, comparative biology and taxonomic classification.</title>
        <authorList>
            <person name="Goeker M."/>
        </authorList>
    </citation>
    <scope>NUCLEOTIDE SEQUENCE [LARGE SCALE GENOMIC DNA]</scope>
    <source>
        <strain evidence="1 3">DSM 105722</strain>
    </source>
</reference>
<proteinExistence type="predicted"/>
<reference evidence="2 4" key="1">
    <citation type="submission" date="2019-09" db="EMBL/GenBank/DDBJ databases">
        <title>Butyricimonas paravirosa DSM 105722 (=214-4 = JCM 18677 = CCUG 65563).</title>
        <authorList>
            <person name="Le Roy T."/>
            <person name="Cani P.D."/>
        </authorList>
    </citation>
    <scope>NUCLEOTIDE SEQUENCE [LARGE SCALE GENOMIC DNA]</scope>
    <source>
        <strain evidence="2 4">DSM 105722</strain>
    </source>
</reference>
<protein>
    <submittedName>
        <fullName evidence="1">Uncharacterized protein</fullName>
    </submittedName>
</protein>
<dbReference type="AlphaFoldDB" id="A0A7X5YFB6"/>
<dbReference type="EMBL" id="CP043839">
    <property type="protein sequence ID" value="WOF11626.1"/>
    <property type="molecule type" value="Genomic_DNA"/>
</dbReference>
<sequence length="303" mass="35495">MNMKLEYLYILGWLCVCLLSSCSEKEDVQPLDLKDNYYEISEDASDPESLLRKEFEETLGIHLLFNDTLRKEYRGTDRYGNDVYFVQKVDFSYYLTSMSKQRYLFEYLDDIESQRAAVEFMKERILNMFSSKLYPYSLLLVKRINAYQASLDGDQYELVDEDMDYIAGWNSMAVAFRDILNMSGEEKEEYAAVVLRQIVSNSISKVEDSEFEEFFSFAEGYYEQWSIFAPLNDIKTVGFLGSNPLMGTVRVWYSKEEDLASYVNVLLTMTEEEFMTENGSYPACVTKWNEMKRVLIDLGLKFD</sequence>
<dbReference type="Proteomes" id="UP001302374">
    <property type="component" value="Chromosome"/>
</dbReference>
<organism evidence="1 3">
    <name type="scientific">Butyricimonas paravirosa</name>
    <dbReference type="NCBI Taxonomy" id="1472417"/>
    <lineage>
        <taxon>Bacteria</taxon>
        <taxon>Pseudomonadati</taxon>
        <taxon>Bacteroidota</taxon>
        <taxon>Bacteroidia</taxon>
        <taxon>Bacteroidales</taxon>
        <taxon>Odoribacteraceae</taxon>
        <taxon>Butyricimonas</taxon>
    </lineage>
</organism>
<evidence type="ECO:0000313" key="4">
    <source>
        <dbReference type="Proteomes" id="UP001302374"/>
    </source>
</evidence>
<keyword evidence="4" id="KW-1185">Reference proteome</keyword>
<evidence type="ECO:0000313" key="2">
    <source>
        <dbReference type="EMBL" id="WOF11626.1"/>
    </source>
</evidence>
<dbReference type="EMBL" id="JAATLI010000012">
    <property type="protein sequence ID" value="NJC19719.1"/>
    <property type="molecule type" value="Genomic_DNA"/>
</dbReference>
<gene>
    <name evidence="2" type="ORF">F1644_04785</name>
    <name evidence="1" type="ORF">GGR15_003355</name>
</gene>
<dbReference type="PROSITE" id="PS51257">
    <property type="entry name" value="PROKAR_LIPOPROTEIN"/>
    <property type="match status" value="1"/>
</dbReference>
<evidence type="ECO:0000313" key="1">
    <source>
        <dbReference type="EMBL" id="NJC19719.1"/>
    </source>
</evidence>
<dbReference type="Proteomes" id="UP000576368">
    <property type="component" value="Unassembled WGS sequence"/>
</dbReference>
<name>A0A7X5YFB6_9BACT</name>
<dbReference type="RefSeq" id="WP_087422119.1">
    <property type="nucleotide sequence ID" value="NZ_BMPA01000011.1"/>
</dbReference>
<accession>A0A7X5YFB6</accession>
<evidence type="ECO:0000313" key="3">
    <source>
        <dbReference type="Proteomes" id="UP000576368"/>
    </source>
</evidence>
<dbReference type="GeneID" id="86890588"/>